<dbReference type="PANTHER" id="PTHR43257">
    <property type="entry name" value="PYRUVATE DEHYDROGENASE E1 COMPONENT BETA SUBUNIT"/>
    <property type="match status" value="1"/>
</dbReference>
<dbReference type="Gene3D" id="3.40.50.920">
    <property type="match status" value="1"/>
</dbReference>
<proteinExistence type="predicted"/>
<dbReference type="FunFam" id="3.40.50.970:FF:000001">
    <property type="entry name" value="Pyruvate dehydrogenase E1 beta subunit"/>
    <property type="match status" value="1"/>
</dbReference>
<dbReference type="InterPro" id="IPR029061">
    <property type="entry name" value="THDP-binding"/>
</dbReference>
<evidence type="ECO:0000256" key="1">
    <source>
        <dbReference type="ARBA" id="ARBA00001964"/>
    </source>
</evidence>
<accession>A0A537J086</accession>
<dbReference type="InterPro" id="IPR009014">
    <property type="entry name" value="Transketo_C/PFOR_II"/>
</dbReference>
<dbReference type="NCBIfam" id="NF006667">
    <property type="entry name" value="PRK09212.1"/>
    <property type="match status" value="1"/>
</dbReference>
<evidence type="ECO:0000313" key="5">
    <source>
        <dbReference type="EMBL" id="TMI76947.1"/>
    </source>
</evidence>
<dbReference type="Gene3D" id="3.40.50.970">
    <property type="match status" value="1"/>
</dbReference>
<keyword evidence="3" id="KW-0786">Thiamine pyrophosphate</keyword>
<dbReference type="Proteomes" id="UP000318834">
    <property type="component" value="Unassembled WGS sequence"/>
</dbReference>
<dbReference type="SUPFAM" id="SSF52922">
    <property type="entry name" value="TK C-terminal domain-like"/>
    <property type="match status" value="1"/>
</dbReference>
<comment type="caution">
    <text evidence="5">The sequence shown here is derived from an EMBL/GenBank/DDBJ whole genome shotgun (WGS) entry which is preliminary data.</text>
</comment>
<organism evidence="5 6">
    <name type="scientific">Candidatus Segetimicrobium genomatis</name>
    <dbReference type="NCBI Taxonomy" id="2569760"/>
    <lineage>
        <taxon>Bacteria</taxon>
        <taxon>Bacillati</taxon>
        <taxon>Candidatus Sysuimicrobiota</taxon>
        <taxon>Candidatus Sysuimicrobiia</taxon>
        <taxon>Candidatus Sysuimicrobiales</taxon>
        <taxon>Candidatus Segetimicrobiaceae</taxon>
        <taxon>Candidatus Segetimicrobium</taxon>
    </lineage>
</organism>
<name>A0A537J086_9BACT</name>
<dbReference type="SUPFAM" id="SSF52518">
    <property type="entry name" value="Thiamin diphosphate-binding fold (THDP-binding)"/>
    <property type="match status" value="1"/>
</dbReference>
<dbReference type="Pfam" id="PF02780">
    <property type="entry name" value="Transketolase_C"/>
    <property type="match status" value="1"/>
</dbReference>
<dbReference type="InterPro" id="IPR005475">
    <property type="entry name" value="Transketolase-like_Pyr-bd"/>
</dbReference>
<feature type="domain" description="Transketolase-like pyrimidine-binding" evidence="4">
    <location>
        <begin position="4"/>
        <end position="179"/>
    </location>
</feature>
<comment type="cofactor">
    <cofactor evidence="1">
        <name>thiamine diphosphate</name>
        <dbReference type="ChEBI" id="CHEBI:58937"/>
    </cofactor>
</comment>
<evidence type="ECO:0000256" key="2">
    <source>
        <dbReference type="ARBA" id="ARBA00023002"/>
    </source>
</evidence>
<dbReference type="CDD" id="cd07036">
    <property type="entry name" value="TPP_PYR_E1-PDHc-beta_like"/>
    <property type="match status" value="1"/>
</dbReference>
<gene>
    <name evidence="5" type="ORF">E6H05_01675</name>
</gene>
<keyword evidence="2" id="KW-0560">Oxidoreductase</keyword>
<dbReference type="Pfam" id="PF02779">
    <property type="entry name" value="Transket_pyr"/>
    <property type="match status" value="1"/>
</dbReference>
<dbReference type="AlphaFoldDB" id="A0A537J086"/>
<dbReference type="GO" id="GO:0016491">
    <property type="term" value="F:oxidoreductase activity"/>
    <property type="evidence" value="ECO:0007669"/>
    <property type="project" value="UniProtKB-KW"/>
</dbReference>
<dbReference type="EMBL" id="VBAP01000008">
    <property type="protein sequence ID" value="TMI76947.1"/>
    <property type="molecule type" value="Genomic_DNA"/>
</dbReference>
<sequence>MAEIRYIDAINQAHHEEMAQDARVLVLGEDVGRKGGVFGATMGLVEKFGEDRVIDTPLAESSIAGVAIGMACNGLLPIAEFQFADFIHPAFNQIVSEAARMRYRSNGVYGCPVVFRAPYGGSHGTALYHSQSIEAFYAHVPGLKVVAPSTPYDAKGMLKAAIRDPDPVLFLEHKRMYRIVRGEVPDGDYTVPIGPAVVRRPGRDLSLFAYGWMLSESLAAAEEMAREGIEVEVVDIRTLAPLDTATILKSVAKTNRALIVYEDNQFLGYGAEIAARIAEEAFFDLDAPVMRLAGPDVPGIPFAKPLEEWFSISRGKIAASIRKLAAY</sequence>
<dbReference type="InterPro" id="IPR033248">
    <property type="entry name" value="Transketolase_C"/>
</dbReference>
<reference evidence="5 6" key="1">
    <citation type="journal article" date="2019" name="Nat. Microbiol.">
        <title>Mediterranean grassland soil C-N compound turnover is dependent on rainfall and depth, and is mediated by genomically divergent microorganisms.</title>
        <authorList>
            <person name="Diamond S."/>
            <person name="Andeer P.F."/>
            <person name="Li Z."/>
            <person name="Crits-Christoph A."/>
            <person name="Burstein D."/>
            <person name="Anantharaman K."/>
            <person name="Lane K.R."/>
            <person name="Thomas B.C."/>
            <person name="Pan C."/>
            <person name="Northen T.R."/>
            <person name="Banfield J.F."/>
        </authorList>
    </citation>
    <scope>NUCLEOTIDE SEQUENCE [LARGE SCALE GENOMIC DNA]</scope>
    <source>
        <strain evidence="5">NP_8</strain>
    </source>
</reference>
<evidence type="ECO:0000313" key="6">
    <source>
        <dbReference type="Proteomes" id="UP000318834"/>
    </source>
</evidence>
<evidence type="ECO:0000259" key="4">
    <source>
        <dbReference type="SMART" id="SM00861"/>
    </source>
</evidence>
<dbReference type="FunFam" id="3.40.50.920:FF:000001">
    <property type="entry name" value="Pyruvate dehydrogenase E1 beta subunit"/>
    <property type="match status" value="1"/>
</dbReference>
<evidence type="ECO:0000256" key="3">
    <source>
        <dbReference type="ARBA" id="ARBA00023052"/>
    </source>
</evidence>
<dbReference type="PANTHER" id="PTHR43257:SF2">
    <property type="entry name" value="PYRUVATE DEHYDROGENASE E1 COMPONENT SUBUNIT BETA"/>
    <property type="match status" value="1"/>
</dbReference>
<dbReference type="SMART" id="SM00861">
    <property type="entry name" value="Transket_pyr"/>
    <property type="match status" value="1"/>
</dbReference>
<protein>
    <submittedName>
        <fullName evidence="5">Alpha-ketoacid dehydrogenase subunit beta</fullName>
    </submittedName>
</protein>